<dbReference type="GO" id="GO:0008417">
    <property type="term" value="F:fucosyltransferase activity"/>
    <property type="evidence" value="ECO:0007669"/>
    <property type="project" value="InterPro"/>
</dbReference>
<gene>
    <name evidence="15" type="ORF">OTU49_003441</name>
</gene>
<dbReference type="EC" id="2.4.1.-" evidence="12"/>
<feature type="transmembrane region" description="Helical" evidence="12">
    <location>
        <begin position="12"/>
        <end position="29"/>
    </location>
</feature>
<dbReference type="GO" id="GO:0032580">
    <property type="term" value="C:Golgi cisterna membrane"/>
    <property type="evidence" value="ECO:0007669"/>
    <property type="project" value="UniProtKB-SubCell"/>
</dbReference>
<keyword evidence="10 12" id="KW-0472">Membrane</keyword>
<evidence type="ECO:0000256" key="6">
    <source>
        <dbReference type="ARBA" id="ARBA00022692"/>
    </source>
</evidence>
<dbReference type="PANTHER" id="PTHR48438:SF1">
    <property type="entry name" value="ALPHA-(1,3)-FUCOSYLTRANSFERASE C-RELATED"/>
    <property type="match status" value="1"/>
</dbReference>
<evidence type="ECO:0000256" key="5">
    <source>
        <dbReference type="ARBA" id="ARBA00022679"/>
    </source>
</evidence>
<dbReference type="InterPro" id="IPR031481">
    <property type="entry name" value="Glyco_tran_10_N"/>
</dbReference>
<dbReference type="InterPro" id="IPR055270">
    <property type="entry name" value="Glyco_tran_10_C"/>
</dbReference>
<accession>A0AAW0XIP8</accession>
<dbReference type="InterPro" id="IPR038577">
    <property type="entry name" value="GT10-like_C_sf"/>
</dbReference>
<name>A0AAW0XIP8_CHEQU</name>
<organism evidence="15 16">
    <name type="scientific">Cherax quadricarinatus</name>
    <name type="common">Australian red claw crayfish</name>
    <dbReference type="NCBI Taxonomy" id="27406"/>
    <lineage>
        <taxon>Eukaryota</taxon>
        <taxon>Metazoa</taxon>
        <taxon>Ecdysozoa</taxon>
        <taxon>Arthropoda</taxon>
        <taxon>Crustacea</taxon>
        <taxon>Multicrustacea</taxon>
        <taxon>Malacostraca</taxon>
        <taxon>Eumalacostraca</taxon>
        <taxon>Eucarida</taxon>
        <taxon>Decapoda</taxon>
        <taxon>Pleocyemata</taxon>
        <taxon>Astacidea</taxon>
        <taxon>Parastacoidea</taxon>
        <taxon>Parastacidae</taxon>
        <taxon>Cherax</taxon>
    </lineage>
</organism>
<dbReference type="EMBL" id="JARKIK010000036">
    <property type="protein sequence ID" value="KAK8739636.1"/>
    <property type="molecule type" value="Genomic_DNA"/>
</dbReference>
<dbReference type="InterPro" id="IPR001503">
    <property type="entry name" value="Glyco_trans_10"/>
</dbReference>
<dbReference type="Gene3D" id="3.40.50.11660">
    <property type="entry name" value="Glycosyl transferase family 10, C-terminal domain"/>
    <property type="match status" value="1"/>
</dbReference>
<keyword evidence="8 12" id="KW-1133">Transmembrane helix</keyword>
<dbReference type="SUPFAM" id="SSF53756">
    <property type="entry name" value="UDP-Glycosyltransferase/glycogen phosphorylase"/>
    <property type="match status" value="1"/>
</dbReference>
<sequence>MYPKVIGRHHIILFMICLTLTVLTIYGGVSSPASYRIAPDFLVAKMVRFIDEFRNGSTFFSYGNSTEDFALLSQSRPTDPSYSSEMSKKTTDGWKTILFWNSWFGVPWKCSFGTTNATGLKLEGCPSWKCRFTYDRGYTGTADAILFTAGGFTLDNIPKAPKPQFQRWVWVDVEAPTEPGGLRTANTLRVHKMNHLVNWTMTYHSESDIIASYGHFLSLGATVKPLRPNLLSEHSEAVKRYTAALERGDTLENVMGPSWRSFVKRPKVVAWMSSHCRTNSRREDYIAELSKYITVDKYGGCGNITCYHRDPLGNLCWQNMLSGNYSFYLSMENNLCVDYITEKLYNPLLHNIVPVVWGGGDYDQFLPPHSYINARHYHPRELARLLTRLHQDPVAYGRYHVWRGYLQASNQGSMCELCHRLHTDTSYSHHTDVSGWRMRSGRCQMAPSNMFNSKLGKGAWRTVISTSYDKLFNASLVR</sequence>
<proteinExistence type="inferred from homology"/>
<comment type="subcellular location">
    <subcellularLocation>
        <location evidence="1 12">Golgi apparatus</location>
        <location evidence="1 12">Golgi stack membrane</location>
        <topology evidence="1 12">Single-pass type II membrane protein</topology>
    </subcellularLocation>
</comment>
<feature type="domain" description="Fucosyltransferase C-terminal" evidence="13">
    <location>
        <begin position="264"/>
        <end position="436"/>
    </location>
</feature>
<evidence type="ECO:0000256" key="4">
    <source>
        <dbReference type="ARBA" id="ARBA00022676"/>
    </source>
</evidence>
<evidence type="ECO:0000313" key="15">
    <source>
        <dbReference type="EMBL" id="KAK8739636.1"/>
    </source>
</evidence>
<keyword evidence="11" id="KW-0325">Glycoprotein</keyword>
<dbReference type="Pfam" id="PF17039">
    <property type="entry name" value="Glyco_tran_10_N"/>
    <property type="match status" value="1"/>
</dbReference>
<keyword evidence="6 12" id="KW-0812">Transmembrane</keyword>
<dbReference type="AlphaFoldDB" id="A0AAW0XIP8"/>
<keyword evidence="5 12" id="KW-0808">Transferase</keyword>
<evidence type="ECO:0000256" key="1">
    <source>
        <dbReference type="ARBA" id="ARBA00004447"/>
    </source>
</evidence>
<dbReference type="Pfam" id="PF00852">
    <property type="entry name" value="Glyco_transf_10"/>
    <property type="match status" value="1"/>
</dbReference>
<evidence type="ECO:0000256" key="8">
    <source>
        <dbReference type="ARBA" id="ARBA00022989"/>
    </source>
</evidence>
<comment type="pathway">
    <text evidence="2">Protein modification; protein glycosylation.</text>
</comment>
<evidence type="ECO:0000259" key="13">
    <source>
        <dbReference type="Pfam" id="PF00852"/>
    </source>
</evidence>
<dbReference type="Proteomes" id="UP001445076">
    <property type="component" value="Unassembled WGS sequence"/>
</dbReference>
<comment type="similarity">
    <text evidence="3 12">Belongs to the glycosyltransferase 10 family.</text>
</comment>
<evidence type="ECO:0000256" key="3">
    <source>
        <dbReference type="ARBA" id="ARBA00008919"/>
    </source>
</evidence>
<evidence type="ECO:0000313" key="16">
    <source>
        <dbReference type="Proteomes" id="UP001445076"/>
    </source>
</evidence>
<evidence type="ECO:0000256" key="9">
    <source>
        <dbReference type="ARBA" id="ARBA00023034"/>
    </source>
</evidence>
<evidence type="ECO:0000256" key="7">
    <source>
        <dbReference type="ARBA" id="ARBA00022968"/>
    </source>
</evidence>
<keyword evidence="16" id="KW-1185">Reference proteome</keyword>
<evidence type="ECO:0000256" key="10">
    <source>
        <dbReference type="ARBA" id="ARBA00023136"/>
    </source>
</evidence>
<keyword evidence="4 12" id="KW-0328">Glycosyltransferase</keyword>
<evidence type="ECO:0000256" key="12">
    <source>
        <dbReference type="RuleBase" id="RU003832"/>
    </source>
</evidence>
<reference evidence="15 16" key="1">
    <citation type="journal article" date="2024" name="BMC Genomics">
        <title>Genome assembly of redclaw crayfish (Cherax quadricarinatus) provides insights into its immune adaptation and hypoxia tolerance.</title>
        <authorList>
            <person name="Liu Z."/>
            <person name="Zheng J."/>
            <person name="Li H."/>
            <person name="Fang K."/>
            <person name="Wang S."/>
            <person name="He J."/>
            <person name="Zhou D."/>
            <person name="Weng S."/>
            <person name="Chi M."/>
            <person name="Gu Z."/>
            <person name="He J."/>
            <person name="Li F."/>
            <person name="Wang M."/>
        </authorList>
    </citation>
    <scope>NUCLEOTIDE SEQUENCE [LARGE SCALE GENOMIC DNA]</scope>
    <source>
        <strain evidence="15">ZL_2023a</strain>
    </source>
</reference>
<protein>
    <recommendedName>
        <fullName evidence="12">Fucosyltransferase</fullName>
        <ecNumber evidence="12">2.4.1.-</ecNumber>
    </recommendedName>
</protein>
<keyword evidence="7" id="KW-0735">Signal-anchor</keyword>
<keyword evidence="9 12" id="KW-0333">Golgi apparatus</keyword>
<evidence type="ECO:0000256" key="2">
    <source>
        <dbReference type="ARBA" id="ARBA00004922"/>
    </source>
</evidence>
<feature type="domain" description="Fucosyltransferase N-terminal" evidence="14">
    <location>
        <begin position="95"/>
        <end position="214"/>
    </location>
</feature>
<comment type="caution">
    <text evidence="15">The sequence shown here is derived from an EMBL/GenBank/DDBJ whole genome shotgun (WGS) entry which is preliminary data.</text>
</comment>
<evidence type="ECO:0000256" key="11">
    <source>
        <dbReference type="ARBA" id="ARBA00023180"/>
    </source>
</evidence>
<evidence type="ECO:0000259" key="14">
    <source>
        <dbReference type="Pfam" id="PF17039"/>
    </source>
</evidence>
<dbReference type="PANTHER" id="PTHR48438">
    <property type="entry name" value="ALPHA-(1,3)-FUCOSYLTRANSFERASE C-RELATED"/>
    <property type="match status" value="1"/>
</dbReference>